<evidence type="ECO:0000313" key="1">
    <source>
        <dbReference type="EMBL" id="CAB4977440.1"/>
    </source>
</evidence>
<gene>
    <name evidence="1" type="ORF">UFOPK3974_00157</name>
</gene>
<protein>
    <submittedName>
        <fullName evidence="1">Unannotated protein</fullName>
    </submittedName>
</protein>
<dbReference type="EMBL" id="CAFBOR010000011">
    <property type="protein sequence ID" value="CAB4977440.1"/>
    <property type="molecule type" value="Genomic_DNA"/>
</dbReference>
<dbReference type="AlphaFoldDB" id="A0A6J7M8M2"/>
<sequence>MPEYETDESIELSWPGGRILVVEDPGSTPGFERLEVVSPEEMRALRIAGAPVHFSRSK</sequence>
<name>A0A6J7M8M2_9ZZZZ</name>
<proteinExistence type="predicted"/>
<organism evidence="1">
    <name type="scientific">freshwater metagenome</name>
    <dbReference type="NCBI Taxonomy" id="449393"/>
    <lineage>
        <taxon>unclassified sequences</taxon>
        <taxon>metagenomes</taxon>
        <taxon>ecological metagenomes</taxon>
    </lineage>
</organism>
<accession>A0A6J7M8M2</accession>
<reference evidence="1" key="1">
    <citation type="submission" date="2020-05" db="EMBL/GenBank/DDBJ databases">
        <authorList>
            <person name="Chiriac C."/>
            <person name="Salcher M."/>
            <person name="Ghai R."/>
            <person name="Kavagutti S V."/>
        </authorList>
    </citation>
    <scope>NUCLEOTIDE SEQUENCE</scope>
</reference>